<evidence type="ECO:0000256" key="1">
    <source>
        <dbReference type="ARBA" id="ARBA00022490"/>
    </source>
</evidence>
<dbReference type="CDD" id="cd03278">
    <property type="entry name" value="ABC_SMC_barmotin"/>
    <property type="match status" value="1"/>
</dbReference>
<name>A0A829D6F0_LEPIR</name>
<reference evidence="6 7" key="1">
    <citation type="submission" date="2013-02" db="EMBL/GenBank/DDBJ databases">
        <authorList>
            <person name="Harkins D.M."/>
            <person name="Durkin A.S."/>
            <person name="Brinkac L.M."/>
            <person name="Haft D.H."/>
            <person name="Selengut J.D."/>
            <person name="Sanka R."/>
            <person name="DePew J."/>
            <person name="Purushe J."/>
            <person name="Whelen A.C."/>
            <person name="Vinetz J.M."/>
            <person name="Sutton G.G."/>
            <person name="Nierman W.C."/>
            <person name="Fouts D.E."/>
        </authorList>
    </citation>
    <scope>NUCLEOTIDE SEQUENCE [LARGE SCALE GENOMIC DNA]</scope>
    <source>
        <strain evidence="6 7">2002000626</strain>
    </source>
</reference>
<dbReference type="InterPro" id="IPR050308">
    <property type="entry name" value="MukB/SMC"/>
</dbReference>
<evidence type="ECO:0000313" key="6">
    <source>
        <dbReference type="EMBL" id="EMY06693.1"/>
    </source>
</evidence>
<dbReference type="GO" id="GO:0003677">
    <property type="term" value="F:DNA binding"/>
    <property type="evidence" value="ECO:0007669"/>
    <property type="project" value="UniProtKB-KW"/>
</dbReference>
<dbReference type="GO" id="GO:0030261">
    <property type="term" value="P:chromosome condensation"/>
    <property type="evidence" value="ECO:0007669"/>
    <property type="project" value="UniProtKB-KW"/>
</dbReference>
<evidence type="ECO:0000256" key="3">
    <source>
        <dbReference type="ARBA" id="ARBA00023125"/>
    </source>
</evidence>
<dbReference type="AlphaFoldDB" id="A0A829D6F0"/>
<comment type="caution">
    <text evidence="6">The sequence shown here is derived from an EMBL/GenBank/DDBJ whole genome shotgun (WGS) entry which is preliminary data.</text>
</comment>
<evidence type="ECO:0000313" key="7">
    <source>
        <dbReference type="Proteomes" id="UP000012329"/>
    </source>
</evidence>
<feature type="coiled-coil region" evidence="4">
    <location>
        <begin position="19"/>
        <end position="60"/>
    </location>
</feature>
<dbReference type="SUPFAM" id="SSF57997">
    <property type="entry name" value="Tropomyosin"/>
    <property type="match status" value="1"/>
</dbReference>
<dbReference type="EMBL" id="AFJL02000022">
    <property type="protein sequence ID" value="EMY06693.1"/>
    <property type="molecule type" value="Genomic_DNA"/>
</dbReference>
<evidence type="ECO:0000256" key="2">
    <source>
        <dbReference type="ARBA" id="ARBA00023067"/>
    </source>
</evidence>
<evidence type="ECO:0000259" key="5">
    <source>
        <dbReference type="Pfam" id="PF02463"/>
    </source>
</evidence>
<evidence type="ECO:0000256" key="4">
    <source>
        <dbReference type="SAM" id="Coils"/>
    </source>
</evidence>
<dbReference type="Gene3D" id="3.40.50.300">
    <property type="entry name" value="P-loop containing nucleotide triphosphate hydrolases"/>
    <property type="match status" value="1"/>
</dbReference>
<feature type="coiled-coil region" evidence="4">
    <location>
        <begin position="111"/>
        <end position="138"/>
    </location>
</feature>
<dbReference type="PANTHER" id="PTHR42963">
    <property type="entry name" value="CHROMOSOME PARTITION PROTEIN MUKB"/>
    <property type="match status" value="1"/>
</dbReference>
<keyword evidence="2" id="KW-0226">DNA condensation</keyword>
<keyword evidence="3" id="KW-0238">DNA-binding</keyword>
<dbReference type="GO" id="GO:0005737">
    <property type="term" value="C:cytoplasm"/>
    <property type="evidence" value="ECO:0007669"/>
    <property type="project" value="TreeGrafter"/>
</dbReference>
<gene>
    <name evidence="6" type="ORF">LEP1GSC029_4012</name>
</gene>
<dbReference type="PANTHER" id="PTHR42963:SF1">
    <property type="entry name" value="DUF4476 DOMAIN-CONTAINING PROTEIN"/>
    <property type="match status" value="1"/>
</dbReference>
<protein>
    <submittedName>
        <fullName evidence="6">RecF/RecN/SMC N-terminal domain protein</fullName>
    </submittedName>
</protein>
<sequence length="604" mass="70121">MTEILNGEESSLSLLVIDLERIQKECFELEGEIELLQEEIQKLKDSKSGLEKQIEDENLSVLEKESRIATNDKSHNELREKLKEVIFELISQLESRKKEAIDTENRRKELKEFLLSKISEYSIQIEELRRNLEFSEKSKIAIVLETLQLGEVQSKLEEFVHLEDMIRNILFDRDGFLSRKETLDQQIEDLILENENLTRSIKDSGLKIESLRENLEANKEQTVFLEKKVLELSSEKNSRLEICKSIQLRKEEIEKRIQNAKDSIQNVISKKQEFEKEVSELEQQIESSYNEFLDMSRALESEKESLRNILKEIQNLKHDIQKNQDDFKNLIPVLTEKERTVSGLKVQIDSFTEELYNDYSISEQELVSEFQNRNLERTKEEVKLKKLKSDIQMLGSINPLSIEEYRSVKEIYEHHRVQKEDIEKSKADVEEVLGRINEESEKLFRETFEKIRENFQETFSTLFNGGRAILELTENEDSLNAGIEIMAEPPGKHVQNLRLLSGGEKSMTAIALLFAIYMVKPSPFCFLDEIDAALDEANKLRFCQILDKFKDKSQFIVITHAQSTINRANSLFGVTNEEPGISRILSLKLDEASSIAEKVTEAAV</sequence>
<dbReference type="Proteomes" id="UP000012329">
    <property type="component" value="Unassembled WGS sequence"/>
</dbReference>
<proteinExistence type="predicted"/>
<dbReference type="Pfam" id="PF02463">
    <property type="entry name" value="SMC_N"/>
    <property type="match status" value="1"/>
</dbReference>
<feature type="domain" description="RecF/RecN/SMC N-terminal" evidence="5">
    <location>
        <begin position="254"/>
        <end position="582"/>
    </location>
</feature>
<keyword evidence="1" id="KW-0963">Cytoplasm</keyword>
<dbReference type="InterPro" id="IPR027417">
    <property type="entry name" value="P-loop_NTPase"/>
</dbReference>
<keyword evidence="4" id="KW-0175">Coiled coil</keyword>
<organism evidence="6 7">
    <name type="scientific">Leptospira interrogans str. 2002000626</name>
    <dbReference type="NCBI Taxonomy" id="996803"/>
    <lineage>
        <taxon>Bacteria</taxon>
        <taxon>Pseudomonadati</taxon>
        <taxon>Spirochaetota</taxon>
        <taxon>Spirochaetia</taxon>
        <taxon>Leptospirales</taxon>
        <taxon>Leptospiraceae</taxon>
        <taxon>Leptospira</taxon>
    </lineage>
</organism>
<accession>A0A829D6F0</accession>
<dbReference type="InterPro" id="IPR003395">
    <property type="entry name" value="RecF/RecN/SMC_N"/>
</dbReference>
<feature type="coiled-coil region" evidence="4">
    <location>
        <begin position="180"/>
        <end position="326"/>
    </location>
</feature>
<dbReference type="SUPFAM" id="SSF52540">
    <property type="entry name" value="P-loop containing nucleoside triphosphate hydrolases"/>
    <property type="match status" value="1"/>
</dbReference>